<gene>
    <name evidence="1" type="primary">lepB</name>
    <name evidence="1" type="ORF">RV045_04035</name>
</gene>
<keyword evidence="2" id="KW-1185">Reference proteome</keyword>
<comment type="caution">
    <text evidence="1">The sequence shown here is derived from an EMBL/GenBank/DDBJ whole genome shotgun (WGS) entry which is preliminary data.</text>
</comment>
<proteinExistence type="predicted"/>
<feature type="non-terminal residue" evidence="1">
    <location>
        <position position="234"/>
    </location>
</feature>
<evidence type="ECO:0000313" key="1">
    <source>
        <dbReference type="EMBL" id="MEJ7137601.1"/>
    </source>
</evidence>
<accession>A0ACC6P053</accession>
<dbReference type="Proteomes" id="UP001364695">
    <property type="component" value="Unassembled WGS sequence"/>
</dbReference>
<dbReference type="EC" id="3.4.21.89" evidence="1"/>
<keyword evidence="1" id="KW-0378">Hydrolase</keyword>
<organism evidence="1 2">
    <name type="scientific">Amphibiibacter pelophylacis</name>
    <dbReference type="NCBI Taxonomy" id="1799477"/>
    <lineage>
        <taxon>Bacteria</taxon>
        <taxon>Pseudomonadati</taxon>
        <taxon>Pseudomonadota</taxon>
        <taxon>Betaproteobacteria</taxon>
        <taxon>Burkholderiales</taxon>
        <taxon>Sphaerotilaceae</taxon>
        <taxon>Amphibiibacter</taxon>
    </lineage>
</organism>
<protein>
    <submittedName>
        <fullName evidence="1">Signal peptidase I</fullName>
        <ecNumber evidence="1">3.4.21.89</ecNumber>
    </submittedName>
</protein>
<dbReference type="EMBL" id="JAWDIE010000005">
    <property type="protein sequence ID" value="MEJ7137601.1"/>
    <property type="molecule type" value="Genomic_DNA"/>
</dbReference>
<reference evidence="1" key="1">
    <citation type="submission" date="2023-10" db="EMBL/GenBank/DDBJ databases">
        <title>Amphibacter perezi, gen. nov., sp. nov. a novel taxa of the family Comamonadaceae, class Betaproteobacteria isolated from the skin microbiota of Pelophylax perezi from different populations.</title>
        <authorList>
            <person name="Costa S."/>
            <person name="Proenca D.N."/>
            <person name="Lopes I."/>
            <person name="Morais P.V."/>
        </authorList>
    </citation>
    <scope>NUCLEOTIDE SEQUENCE</scope>
    <source>
        <strain evidence="1">SL12-8</strain>
    </source>
</reference>
<evidence type="ECO:0000313" key="2">
    <source>
        <dbReference type="Proteomes" id="UP001364695"/>
    </source>
</evidence>
<sequence length="234" mass="26182">MSILTAALMGALALYLGGWYAGLWLGNFAALLMLLTVVTGVFWGLEKLRFRPQRVAAVAQLDREMQERQQSLEARGIVHDAADSHGAARQKLLMQPWWLDWTAGLFPVILAVFILRSFLFEPFKIPSGSMIPTLAIGDLILVNKYEYGLRLPVFNTKLWANKEPARGDVIVFRYPEDPSVDYIKRVIGLPGDTVDYTSQRLTLNGQLVPVTSLGQYLNPETLSDMPVFEEDLPG</sequence>
<name>A0ACC6P053_9BURK</name>